<sequence length="263" mass="26858">MKLGFIGAGHMAQALMLGFKRQQTQSVTITVHSTHQTSYEPFAATNGFQAAASNEAVLAQSEVVFLAVPAAATVALCQALAPVLKPNTILVSVAGGVSLAQISHVVPAAQVLRVMPNVNVAINQGMTALAAPEVMTPAVYQKVVALMETLGATVTLPEANFPIFSAIAGSAPAYADLFIDALARAGVKYGLTKVAADQIAAQTVRGSAQNLLENQLAPWLAIDQVSSPGGTTVAGLLAMEQAGLMSAVVAGIDATIAKEQAPS</sequence>
<dbReference type="Pfam" id="PF14748">
    <property type="entry name" value="P5CR_dimer"/>
    <property type="match status" value="1"/>
</dbReference>
<dbReference type="EMBL" id="AZDA01000140">
    <property type="protein sequence ID" value="KRK32672.1"/>
    <property type="molecule type" value="Genomic_DNA"/>
</dbReference>
<comment type="catalytic activity">
    <reaction evidence="6">
        <text>L-proline + NAD(+) = (S)-1-pyrroline-5-carboxylate + NADH + 2 H(+)</text>
        <dbReference type="Rhea" id="RHEA:14105"/>
        <dbReference type="ChEBI" id="CHEBI:15378"/>
        <dbReference type="ChEBI" id="CHEBI:17388"/>
        <dbReference type="ChEBI" id="CHEBI:57540"/>
        <dbReference type="ChEBI" id="CHEBI:57945"/>
        <dbReference type="ChEBI" id="CHEBI:60039"/>
        <dbReference type="EC" id="1.5.1.2"/>
    </reaction>
</comment>
<dbReference type="RefSeq" id="WP_057905928.1">
    <property type="nucleotide sequence ID" value="NZ_AZDA01000140.1"/>
</dbReference>
<feature type="domain" description="Pyrroline-5-carboxylate reductase dimerisation" evidence="10">
    <location>
        <begin position="158"/>
        <end position="260"/>
    </location>
</feature>
<dbReference type="GO" id="GO:0004735">
    <property type="term" value="F:pyrroline-5-carboxylate reductase activity"/>
    <property type="evidence" value="ECO:0007669"/>
    <property type="project" value="UniProtKB-UniRule"/>
</dbReference>
<protein>
    <recommendedName>
        <fullName evidence="6 7">Pyrroline-5-carboxylate reductase</fullName>
        <shortName evidence="6">P5C reductase</shortName>
        <shortName evidence="6">P5CR</shortName>
        <ecNumber evidence="6 7">1.5.1.2</ecNumber>
    </recommendedName>
    <alternativeName>
        <fullName evidence="6">PCA reductase</fullName>
    </alternativeName>
</protein>
<dbReference type="Proteomes" id="UP000051461">
    <property type="component" value="Unassembled WGS sequence"/>
</dbReference>
<comment type="similarity">
    <text evidence="1 6">Belongs to the pyrroline-5-carboxylate reductase family.</text>
</comment>
<evidence type="ECO:0000313" key="11">
    <source>
        <dbReference type="EMBL" id="KRK32672.1"/>
    </source>
</evidence>
<gene>
    <name evidence="6" type="primary">proC</name>
    <name evidence="11" type="ORF">FC07_GL002105</name>
</gene>
<dbReference type="InterPro" id="IPR036291">
    <property type="entry name" value="NAD(P)-bd_dom_sf"/>
</dbReference>
<proteinExistence type="inferred from homology"/>
<evidence type="ECO:0000259" key="10">
    <source>
        <dbReference type="Pfam" id="PF14748"/>
    </source>
</evidence>
<keyword evidence="6" id="KW-0028">Amino-acid biosynthesis</keyword>
<comment type="function">
    <text evidence="5 6">Catalyzes the reduction of 1-pyrroline-5-carboxylate (PCA) to L-proline.</text>
</comment>
<dbReference type="GO" id="GO:0055129">
    <property type="term" value="P:L-proline biosynthetic process"/>
    <property type="evidence" value="ECO:0007669"/>
    <property type="project" value="UniProtKB-UniRule"/>
</dbReference>
<dbReference type="AlphaFoldDB" id="A0A0R1GF62"/>
<keyword evidence="6" id="KW-0963">Cytoplasm</keyword>
<keyword evidence="3 6" id="KW-0521">NADP</keyword>
<organism evidence="11 12">
    <name type="scientific">Loigolactobacillus bifermentans DSM 20003</name>
    <dbReference type="NCBI Taxonomy" id="1423726"/>
    <lineage>
        <taxon>Bacteria</taxon>
        <taxon>Bacillati</taxon>
        <taxon>Bacillota</taxon>
        <taxon>Bacilli</taxon>
        <taxon>Lactobacillales</taxon>
        <taxon>Lactobacillaceae</taxon>
        <taxon>Loigolactobacillus</taxon>
    </lineage>
</organism>
<comment type="caution">
    <text evidence="11">The sequence shown here is derived from an EMBL/GenBank/DDBJ whole genome shotgun (WGS) entry which is preliminary data.</text>
</comment>
<dbReference type="PANTHER" id="PTHR11645:SF0">
    <property type="entry name" value="PYRROLINE-5-CARBOXYLATE REDUCTASE 3"/>
    <property type="match status" value="1"/>
</dbReference>
<feature type="binding site" evidence="8">
    <location>
        <position position="54"/>
    </location>
    <ligand>
        <name>NADPH</name>
        <dbReference type="ChEBI" id="CHEBI:57783"/>
    </ligand>
</feature>
<name>A0A0R1GF62_9LACO</name>
<dbReference type="PIRSF" id="PIRSF000193">
    <property type="entry name" value="Pyrrol-5-carb_rd"/>
    <property type="match status" value="1"/>
</dbReference>
<dbReference type="UniPathway" id="UPA00098">
    <property type="reaction ID" value="UER00361"/>
</dbReference>
<dbReference type="STRING" id="1423726.FC07_GL002105"/>
<keyword evidence="2 6" id="KW-0641">Proline biosynthesis</keyword>
<evidence type="ECO:0000256" key="1">
    <source>
        <dbReference type="ARBA" id="ARBA00005525"/>
    </source>
</evidence>
<dbReference type="EC" id="1.5.1.2" evidence="6 7"/>
<evidence type="ECO:0000256" key="6">
    <source>
        <dbReference type="HAMAP-Rule" id="MF_01925"/>
    </source>
</evidence>
<dbReference type="InterPro" id="IPR029036">
    <property type="entry name" value="P5CR_dimer"/>
</dbReference>
<feature type="domain" description="Pyrroline-5-carboxylate reductase catalytic N-terminal" evidence="9">
    <location>
        <begin position="2"/>
        <end position="94"/>
    </location>
</feature>
<keyword evidence="4 6" id="KW-0560">Oxidoreductase</keyword>
<evidence type="ECO:0000256" key="3">
    <source>
        <dbReference type="ARBA" id="ARBA00022857"/>
    </source>
</evidence>
<dbReference type="PANTHER" id="PTHR11645">
    <property type="entry name" value="PYRROLINE-5-CARBOXYLATE REDUCTASE"/>
    <property type="match status" value="1"/>
</dbReference>
<dbReference type="NCBIfam" id="TIGR00112">
    <property type="entry name" value="proC"/>
    <property type="match status" value="1"/>
</dbReference>
<reference evidence="11 12" key="1">
    <citation type="journal article" date="2015" name="Genome Announc.">
        <title>Expanding the biotechnology potential of lactobacilli through comparative genomics of 213 strains and associated genera.</title>
        <authorList>
            <person name="Sun Z."/>
            <person name="Harris H.M."/>
            <person name="McCann A."/>
            <person name="Guo C."/>
            <person name="Argimon S."/>
            <person name="Zhang W."/>
            <person name="Yang X."/>
            <person name="Jeffery I.B."/>
            <person name="Cooney J.C."/>
            <person name="Kagawa T.F."/>
            <person name="Liu W."/>
            <person name="Song Y."/>
            <person name="Salvetti E."/>
            <person name="Wrobel A."/>
            <person name="Rasinkangas P."/>
            <person name="Parkhill J."/>
            <person name="Rea M.C."/>
            <person name="O'Sullivan O."/>
            <person name="Ritari J."/>
            <person name="Douillard F.P."/>
            <person name="Paul Ross R."/>
            <person name="Yang R."/>
            <person name="Briner A.E."/>
            <person name="Felis G.E."/>
            <person name="de Vos W.M."/>
            <person name="Barrangou R."/>
            <person name="Klaenhammer T.R."/>
            <person name="Caufield P.W."/>
            <person name="Cui Y."/>
            <person name="Zhang H."/>
            <person name="O'Toole P.W."/>
        </authorList>
    </citation>
    <scope>NUCLEOTIDE SEQUENCE [LARGE SCALE GENOMIC DNA]</scope>
    <source>
        <strain evidence="11 12">DSM 20003</strain>
    </source>
</reference>
<feature type="binding site" evidence="8">
    <location>
        <begin position="6"/>
        <end position="11"/>
    </location>
    <ligand>
        <name>NADP(+)</name>
        <dbReference type="ChEBI" id="CHEBI:58349"/>
    </ligand>
</feature>
<dbReference type="PATRIC" id="fig|1423726.3.peg.2181"/>
<evidence type="ECO:0000259" key="9">
    <source>
        <dbReference type="Pfam" id="PF03807"/>
    </source>
</evidence>
<accession>A0A0R1GF62</accession>
<comment type="pathway">
    <text evidence="6">Amino-acid biosynthesis; L-proline biosynthesis; L-proline from L-glutamate 5-semialdehyde: step 1/1.</text>
</comment>
<dbReference type="SUPFAM" id="SSF51735">
    <property type="entry name" value="NAD(P)-binding Rossmann-fold domains"/>
    <property type="match status" value="1"/>
</dbReference>
<dbReference type="OrthoDB" id="9805754at2"/>
<dbReference type="InterPro" id="IPR028939">
    <property type="entry name" value="P5C_Rdtase_cat_N"/>
</dbReference>
<dbReference type="InterPro" id="IPR000304">
    <property type="entry name" value="Pyrroline-COOH_reductase"/>
</dbReference>
<evidence type="ECO:0000313" key="12">
    <source>
        <dbReference type="Proteomes" id="UP000051461"/>
    </source>
</evidence>
<dbReference type="Gene3D" id="1.10.3730.10">
    <property type="entry name" value="ProC C-terminal domain-like"/>
    <property type="match status" value="1"/>
</dbReference>
<dbReference type="Pfam" id="PF03807">
    <property type="entry name" value="F420_oxidored"/>
    <property type="match status" value="1"/>
</dbReference>
<dbReference type="HAMAP" id="MF_01925">
    <property type="entry name" value="P5C_reductase"/>
    <property type="match status" value="1"/>
</dbReference>
<dbReference type="FunFam" id="1.10.3730.10:FF:000001">
    <property type="entry name" value="Pyrroline-5-carboxylate reductase"/>
    <property type="match status" value="1"/>
</dbReference>
<dbReference type="InterPro" id="IPR008927">
    <property type="entry name" value="6-PGluconate_DH-like_C_sf"/>
</dbReference>
<evidence type="ECO:0000256" key="4">
    <source>
        <dbReference type="ARBA" id="ARBA00023002"/>
    </source>
</evidence>
<evidence type="ECO:0000256" key="2">
    <source>
        <dbReference type="ARBA" id="ARBA00022650"/>
    </source>
</evidence>
<keyword evidence="12" id="KW-1185">Reference proteome</keyword>
<feature type="binding site" evidence="8">
    <location>
        <position position="33"/>
    </location>
    <ligand>
        <name>NADP(+)</name>
        <dbReference type="ChEBI" id="CHEBI:58349"/>
    </ligand>
</feature>
<comment type="subcellular location">
    <subcellularLocation>
        <location evidence="6">Cytoplasm</location>
    </subcellularLocation>
</comment>
<evidence type="ECO:0000256" key="5">
    <source>
        <dbReference type="ARBA" id="ARBA00058118"/>
    </source>
</evidence>
<dbReference type="Gene3D" id="3.40.50.720">
    <property type="entry name" value="NAD(P)-binding Rossmann-like Domain"/>
    <property type="match status" value="1"/>
</dbReference>
<comment type="catalytic activity">
    <reaction evidence="6">
        <text>L-proline + NADP(+) = (S)-1-pyrroline-5-carboxylate + NADPH + 2 H(+)</text>
        <dbReference type="Rhea" id="RHEA:14109"/>
        <dbReference type="ChEBI" id="CHEBI:15378"/>
        <dbReference type="ChEBI" id="CHEBI:17388"/>
        <dbReference type="ChEBI" id="CHEBI:57783"/>
        <dbReference type="ChEBI" id="CHEBI:58349"/>
        <dbReference type="ChEBI" id="CHEBI:60039"/>
        <dbReference type="EC" id="1.5.1.2"/>
    </reaction>
</comment>
<dbReference type="SUPFAM" id="SSF48179">
    <property type="entry name" value="6-phosphogluconate dehydrogenase C-terminal domain-like"/>
    <property type="match status" value="1"/>
</dbReference>
<dbReference type="GO" id="GO:0005737">
    <property type="term" value="C:cytoplasm"/>
    <property type="evidence" value="ECO:0007669"/>
    <property type="project" value="UniProtKB-SubCell"/>
</dbReference>
<evidence type="ECO:0000256" key="7">
    <source>
        <dbReference type="NCBIfam" id="TIGR00112"/>
    </source>
</evidence>
<evidence type="ECO:0000256" key="8">
    <source>
        <dbReference type="PIRSR" id="PIRSR000193-1"/>
    </source>
</evidence>